<reference evidence="5 6" key="1">
    <citation type="submission" date="2020-08" db="EMBL/GenBank/DDBJ databases">
        <title>Genomic Encyclopedia of Type Strains, Phase IV (KMG-IV): sequencing the most valuable type-strain genomes for metagenomic binning, comparative biology and taxonomic classification.</title>
        <authorList>
            <person name="Goeker M."/>
        </authorList>
    </citation>
    <scope>NUCLEOTIDE SEQUENCE [LARGE SCALE GENOMIC DNA]</scope>
    <source>
        <strain evidence="5 6">DSM 27165</strain>
    </source>
</reference>
<sequence length="485" mass="52617">RIAEWLAGPNWGSHFSPRLGDEVMVDFLDGDPDRPLVIGSLHNEQDLPPFSAGEGSRANHPGTLSGYHGRNLTGSGYTRWVLDDTPGQLRTQLATSQLQSELNLGYLIQQPPHSGWRGAYRGQGFELRTDGWGTLRGHQGLLLTTHARQAAHRTQLDTTETRAALQASTTLARQLSQTATTHQALPWASQPSIDALHRQLSEHSGPVHGQAAQQPDPQHPSGRQLKDPVETFDSAISVLSTPTALVHTTPASLLSYSGQDTQSLAHGDQQLTAHHTLGITAGSSASLFTHHGGLKVIAAKAPVTLQAHDDTLQLISNQALTLTSSQDEIRILAQDQVTLFGGGAEIELKGGNITFKARGKFEVKAASIEWDGPGFEQGMPVTLPMGTAALFNPPPPEAELNVADPTTPQYDEQFVLLDPDGQPMKQMLHQLSHQQQLRYRQTKQPGTTDRVLTPHSEPLDFKLAWDDMTPSPRKPGQSTPKPPKP</sequence>
<feature type="region of interest" description="Disordered" evidence="1">
    <location>
        <begin position="442"/>
        <end position="485"/>
    </location>
</feature>
<name>A0A840MTV3_9PROT</name>
<evidence type="ECO:0000259" key="3">
    <source>
        <dbReference type="Pfam" id="PF10106"/>
    </source>
</evidence>
<dbReference type="Gene3D" id="2.40.50.230">
    <property type="entry name" value="Gp5 N-terminal domain"/>
    <property type="match status" value="1"/>
</dbReference>
<dbReference type="Pfam" id="PF04717">
    <property type="entry name" value="Phage_base_V"/>
    <property type="match status" value="1"/>
</dbReference>
<dbReference type="InterPro" id="IPR006531">
    <property type="entry name" value="Gp5/Vgr_OB"/>
</dbReference>
<feature type="domain" description="Gp5/Type VI secretion system Vgr protein OB-fold" evidence="2">
    <location>
        <begin position="2"/>
        <end position="42"/>
    </location>
</feature>
<gene>
    <name evidence="5" type="ORF">HNQ59_004002</name>
</gene>
<feature type="region of interest" description="Disordered" evidence="1">
    <location>
        <begin position="201"/>
        <end position="226"/>
    </location>
</feature>
<feature type="region of interest" description="Disordered" evidence="1">
    <location>
        <begin position="37"/>
        <end position="70"/>
    </location>
</feature>
<proteinExistence type="predicted"/>
<protein>
    <submittedName>
        <fullName evidence="5">Uncharacterized protein (DUF2345 family)</fullName>
    </submittedName>
</protein>
<dbReference type="Pfam" id="PF10106">
    <property type="entry name" value="DUF2345"/>
    <property type="match status" value="1"/>
</dbReference>
<evidence type="ECO:0000259" key="4">
    <source>
        <dbReference type="Pfam" id="PF13296"/>
    </source>
</evidence>
<evidence type="ECO:0000313" key="6">
    <source>
        <dbReference type="Proteomes" id="UP000575898"/>
    </source>
</evidence>
<dbReference type="InterPro" id="IPR037026">
    <property type="entry name" value="Vgr_OB-fold_dom_sf"/>
</dbReference>
<dbReference type="SUPFAM" id="SSF69349">
    <property type="entry name" value="Phage fibre proteins"/>
    <property type="match status" value="1"/>
</dbReference>
<dbReference type="Pfam" id="PF13296">
    <property type="entry name" value="T6SS_Vgr"/>
    <property type="match status" value="1"/>
</dbReference>
<evidence type="ECO:0000313" key="5">
    <source>
        <dbReference type="EMBL" id="MBB5020677.1"/>
    </source>
</evidence>
<dbReference type="InterPro" id="IPR018769">
    <property type="entry name" value="VgrG2_DUF2345"/>
</dbReference>
<dbReference type="RefSeq" id="WP_184042028.1">
    <property type="nucleotide sequence ID" value="NZ_JACHHY010000081.1"/>
</dbReference>
<organism evidence="5 6">
    <name type="scientific">Chitinivorax tropicus</name>
    <dbReference type="NCBI Taxonomy" id="714531"/>
    <lineage>
        <taxon>Bacteria</taxon>
        <taxon>Pseudomonadati</taxon>
        <taxon>Pseudomonadota</taxon>
        <taxon>Betaproteobacteria</taxon>
        <taxon>Chitinivorax</taxon>
    </lineage>
</organism>
<dbReference type="EMBL" id="JACHHY010000081">
    <property type="protein sequence ID" value="MBB5020677.1"/>
    <property type="molecule type" value="Genomic_DNA"/>
</dbReference>
<feature type="non-terminal residue" evidence="5">
    <location>
        <position position="1"/>
    </location>
</feature>
<comment type="caution">
    <text evidence="5">The sequence shown here is derived from an EMBL/GenBank/DDBJ whole genome shotgun (WGS) entry which is preliminary data.</text>
</comment>
<dbReference type="InterPro" id="IPR028244">
    <property type="entry name" value="T6SS_Rhs_Vgr_dom"/>
</dbReference>
<dbReference type="SUPFAM" id="SSF69255">
    <property type="entry name" value="gp5 N-terminal domain-like"/>
    <property type="match status" value="1"/>
</dbReference>
<keyword evidence="6" id="KW-1185">Reference proteome</keyword>
<feature type="domain" description="Putative type VI secretion system Rhs element associated Vgr" evidence="4">
    <location>
        <begin position="70"/>
        <end position="179"/>
    </location>
</feature>
<evidence type="ECO:0000256" key="1">
    <source>
        <dbReference type="SAM" id="MobiDB-lite"/>
    </source>
</evidence>
<dbReference type="AlphaFoldDB" id="A0A840MTV3"/>
<dbReference type="Proteomes" id="UP000575898">
    <property type="component" value="Unassembled WGS sequence"/>
</dbReference>
<feature type="domain" description="DUF2345" evidence="3">
    <location>
        <begin position="226"/>
        <end position="373"/>
    </location>
</feature>
<evidence type="ECO:0000259" key="2">
    <source>
        <dbReference type="Pfam" id="PF04717"/>
    </source>
</evidence>
<accession>A0A840MTV3</accession>